<reference evidence="1 2" key="1">
    <citation type="submission" date="2017-01" db="EMBL/GenBank/DDBJ databases">
        <title>Genome Analysis of Deinococcus marmoris KOPRI26562.</title>
        <authorList>
            <person name="Kim J.H."/>
            <person name="Oh H.-M."/>
        </authorList>
    </citation>
    <scope>NUCLEOTIDE SEQUENCE [LARGE SCALE GENOMIC DNA]</scope>
    <source>
        <strain evidence="1 2">KOPRI26562</strain>
    </source>
</reference>
<dbReference type="Proteomes" id="UP000186607">
    <property type="component" value="Unassembled WGS sequence"/>
</dbReference>
<keyword evidence="2" id="KW-1185">Reference proteome</keyword>
<gene>
    <name evidence="1" type="ORF">BOO71_0015235</name>
</gene>
<dbReference type="Gene3D" id="3.40.50.300">
    <property type="entry name" value="P-loop containing nucleotide triphosphate hydrolases"/>
    <property type="match status" value="1"/>
</dbReference>
<accession>A0A1U7NQY1</accession>
<organism evidence="1 2">
    <name type="scientific">Deinococcus marmoris</name>
    <dbReference type="NCBI Taxonomy" id="249408"/>
    <lineage>
        <taxon>Bacteria</taxon>
        <taxon>Thermotogati</taxon>
        <taxon>Deinococcota</taxon>
        <taxon>Deinococci</taxon>
        <taxon>Deinococcales</taxon>
        <taxon>Deinococcaceae</taxon>
        <taxon>Deinococcus</taxon>
    </lineage>
</organism>
<dbReference type="InterPro" id="IPR027417">
    <property type="entry name" value="P-loop_NTPase"/>
</dbReference>
<sequence length="102" mass="11414">MILLTVPPVGPLLQGRVIAARTELMPWIDAVVWVQADTEQSKARALVRDGSTAEMLAFWDGWMVEEFPFFAHERPWERADTIACRTPELEYDLGSQAVIAAG</sequence>
<protein>
    <submittedName>
        <fullName evidence="1">Uncharacterized protein</fullName>
    </submittedName>
</protein>
<dbReference type="STRING" id="249408.BOO71_0015235"/>
<proteinExistence type="predicted"/>
<name>A0A1U7NQY1_9DEIO</name>
<evidence type="ECO:0000313" key="2">
    <source>
        <dbReference type="Proteomes" id="UP000186607"/>
    </source>
</evidence>
<dbReference type="AlphaFoldDB" id="A0A1U7NQY1"/>
<dbReference type="EMBL" id="MSTI01000187">
    <property type="protein sequence ID" value="OLV15326.1"/>
    <property type="molecule type" value="Genomic_DNA"/>
</dbReference>
<evidence type="ECO:0000313" key="1">
    <source>
        <dbReference type="EMBL" id="OLV15326.1"/>
    </source>
</evidence>
<comment type="caution">
    <text evidence="1">The sequence shown here is derived from an EMBL/GenBank/DDBJ whole genome shotgun (WGS) entry which is preliminary data.</text>
</comment>